<feature type="transmembrane region" description="Helical" evidence="11">
    <location>
        <begin position="21"/>
        <end position="40"/>
    </location>
</feature>
<evidence type="ECO:0000256" key="9">
    <source>
        <dbReference type="PIRNR" id="PIRNR004862"/>
    </source>
</evidence>
<dbReference type="InterPro" id="IPR006182">
    <property type="entry name" value="FliF_N_dom"/>
</dbReference>
<reference evidence="14" key="2">
    <citation type="submission" date="2006-05" db="EMBL/GenBank/DDBJ databases">
        <title>Sequencing of the draft genome and assembly of Desulfuromonas acetoxidans DSM 684.</title>
        <authorList>
            <consortium name="US DOE Joint Genome Institute (JGI-PGF)"/>
            <person name="Copeland A."/>
            <person name="Lucas S."/>
            <person name="Lapidus A."/>
            <person name="Barry K."/>
            <person name="Detter J.C."/>
            <person name="Glavina del Rio T."/>
            <person name="Hammon N."/>
            <person name="Israni S."/>
            <person name="Dalin E."/>
            <person name="Tice H."/>
            <person name="Bruce D."/>
            <person name="Pitluck S."/>
            <person name="Richardson P."/>
        </authorList>
    </citation>
    <scope>NUCLEOTIDE SEQUENCE [LARGE SCALE GENOMIC DNA]</scope>
    <source>
        <strain evidence="14">DSM 684</strain>
    </source>
</reference>
<evidence type="ECO:0000256" key="4">
    <source>
        <dbReference type="ARBA" id="ARBA00022475"/>
    </source>
</evidence>
<dbReference type="PRINTS" id="PR01009">
    <property type="entry name" value="FLGMRINGFLIF"/>
</dbReference>
<dbReference type="InterPro" id="IPR000067">
    <property type="entry name" value="FlgMring_FliF"/>
</dbReference>
<keyword evidence="7 11" id="KW-0472">Membrane</keyword>
<dbReference type="AlphaFoldDB" id="Q1JZT9"/>
<dbReference type="InterPro" id="IPR013556">
    <property type="entry name" value="Flag_M-ring_C"/>
</dbReference>
<feature type="domain" description="Flagellar M-ring C-terminal" evidence="13">
    <location>
        <begin position="251"/>
        <end position="413"/>
    </location>
</feature>
<feature type="domain" description="Flagellar M-ring N-terminal" evidence="12">
    <location>
        <begin position="43"/>
        <end position="217"/>
    </location>
</feature>
<keyword evidence="14" id="KW-0966">Cell projection</keyword>
<evidence type="ECO:0000256" key="11">
    <source>
        <dbReference type="SAM" id="Phobius"/>
    </source>
</evidence>
<evidence type="ECO:0000256" key="10">
    <source>
        <dbReference type="SAM" id="MobiDB-lite"/>
    </source>
</evidence>
<dbReference type="PIRSF" id="PIRSF004862">
    <property type="entry name" value="FliF"/>
    <property type="match status" value="1"/>
</dbReference>
<dbReference type="InterPro" id="IPR043427">
    <property type="entry name" value="YscJ/FliF"/>
</dbReference>
<dbReference type="GO" id="GO:0009431">
    <property type="term" value="C:bacterial-type flagellum basal body, MS ring"/>
    <property type="evidence" value="ECO:0007669"/>
    <property type="project" value="InterPro"/>
</dbReference>
<feature type="transmembrane region" description="Helical" evidence="11">
    <location>
        <begin position="432"/>
        <end position="455"/>
    </location>
</feature>
<keyword evidence="6 11" id="KW-1133">Transmembrane helix</keyword>
<sequence length="521" mass="56612">MADETKGNMFATIKGWPLSRKISLIAVTLFSLTLFALIIMQARHTDYQLLFANLSENDASSIVTWLKEQKVPYELRSGGQSVYVPADRVYETRLDLAGAGLPQGGGVGFEIFDKQSLGITDFVQKVNYLRAMQGELSRTVASLSPVSAARVHLALPQKRLFKSEQQRVTASIIVKLAPGRTLKEAQVQGIVNLVAGSVEGLDSDYVTVVDAAGKVLSKKPDEGLSGPMTPGMLEYQRAVERQMESRAQAMLDRALGMANSLVKVTAVLDFAQVEKLEELYDPKSAVPRSEQLQEQKEGSSTVGGGVPGVQANLGPGVNSAGGGGSNSTSSAETTNYEISKVVNRTVAPVGTIKHLSVSVLVADKMTDGEEDGAEPALTPRSEQELRTIEKMVQSALGIDKTRGDQLNVVSMPFADEFYEQPQLPEPSVTDQLYVYMPLLKYVLAGLGALVMYLMLVRPALKTLKSEATVQHFKTVKELEEEMAAGRSATVELDATEQMRQNILKAEHSPSQVIRTWMTDEE</sequence>
<name>Q1JZT9_DESA6</name>
<evidence type="ECO:0000313" key="14">
    <source>
        <dbReference type="EMBL" id="EAT15803.1"/>
    </source>
</evidence>
<dbReference type="OrthoDB" id="9807026at2"/>
<keyword evidence="14" id="KW-0282">Flagellum</keyword>
<dbReference type="EMBL" id="AAEW02000008">
    <property type="protein sequence ID" value="EAT15803.1"/>
    <property type="molecule type" value="Genomic_DNA"/>
</dbReference>
<gene>
    <name evidence="14" type="ORF">Dace_2503</name>
</gene>
<evidence type="ECO:0000256" key="5">
    <source>
        <dbReference type="ARBA" id="ARBA00022692"/>
    </source>
</evidence>
<keyword evidence="4" id="KW-1003">Cell membrane</keyword>
<dbReference type="NCBIfam" id="TIGR00206">
    <property type="entry name" value="fliF"/>
    <property type="match status" value="1"/>
</dbReference>
<reference evidence="14" key="1">
    <citation type="submission" date="2006-05" db="EMBL/GenBank/DDBJ databases">
        <title>Annotation of the draft genome assembly of Desulfuromonas acetoxidans DSM 684.</title>
        <authorList>
            <consortium name="US DOE Joint Genome Institute (JGI-ORNL)"/>
            <person name="Larimer F."/>
            <person name="Land M."/>
            <person name="Hauser L."/>
        </authorList>
    </citation>
    <scope>NUCLEOTIDE SEQUENCE [LARGE SCALE GENOMIC DNA]</scope>
    <source>
        <strain evidence="14">DSM 684</strain>
    </source>
</reference>
<feature type="region of interest" description="Disordered" evidence="10">
    <location>
        <begin position="284"/>
        <end position="331"/>
    </location>
</feature>
<dbReference type="Pfam" id="PF08345">
    <property type="entry name" value="YscJ_FliF_C"/>
    <property type="match status" value="1"/>
</dbReference>
<dbReference type="GO" id="GO:0005886">
    <property type="term" value="C:plasma membrane"/>
    <property type="evidence" value="ECO:0007669"/>
    <property type="project" value="UniProtKB-SubCell"/>
</dbReference>
<evidence type="ECO:0000256" key="3">
    <source>
        <dbReference type="ARBA" id="ARBA00007971"/>
    </source>
</evidence>
<dbReference type="RefSeq" id="WP_006000268.1">
    <property type="nucleotide sequence ID" value="NZ_AAEW02000008.1"/>
</dbReference>
<keyword evidence="8 9" id="KW-0975">Bacterial flagellum</keyword>
<organism evidence="14 15">
    <name type="scientific">Desulfuromonas acetoxidans (strain DSM 684 / 11070)</name>
    <dbReference type="NCBI Taxonomy" id="281689"/>
    <lineage>
        <taxon>Bacteria</taxon>
        <taxon>Pseudomonadati</taxon>
        <taxon>Thermodesulfobacteriota</taxon>
        <taxon>Desulfuromonadia</taxon>
        <taxon>Desulfuromonadales</taxon>
        <taxon>Desulfuromonadaceae</taxon>
        <taxon>Desulfuromonas</taxon>
    </lineage>
</organism>
<evidence type="ECO:0000256" key="8">
    <source>
        <dbReference type="ARBA" id="ARBA00023143"/>
    </source>
</evidence>
<comment type="caution">
    <text evidence="14">The sequence shown here is derived from an EMBL/GenBank/DDBJ whole genome shotgun (WGS) entry which is preliminary data.</text>
</comment>
<dbReference type="Proteomes" id="UP000005695">
    <property type="component" value="Unassembled WGS sequence"/>
</dbReference>
<evidence type="ECO:0000256" key="6">
    <source>
        <dbReference type="ARBA" id="ARBA00022989"/>
    </source>
</evidence>
<keyword evidence="15" id="KW-1185">Reference proteome</keyword>
<comment type="subcellular location">
    <subcellularLocation>
        <location evidence="1 9">Bacterial flagellum basal body</location>
    </subcellularLocation>
    <subcellularLocation>
        <location evidence="2">Cell membrane</location>
        <topology evidence="2">Multi-pass membrane protein</topology>
    </subcellularLocation>
</comment>
<dbReference type="GO" id="GO:0071973">
    <property type="term" value="P:bacterial-type flagellum-dependent cell motility"/>
    <property type="evidence" value="ECO:0007669"/>
    <property type="project" value="InterPro"/>
</dbReference>
<evidence type="ECO:0000256" key="2">
    <source>
        <dbReference type="ARBA" id="ARBA00004651"/>
    </source>
</evidence>
<dbReference type="PANTHER" id="PTHR30046">
    <property type="entry name" value="FLAGELLAR M-RING PROTEIN"/>
    <property type="match status" value="1"/>
</dbReference>
<dbReference type="GO" id="GO:0003774">
    <property type="term" value="F:cytoskeletal motor activity"/>
    <property type="evidence" value="ECO:0007669"/>
    <property type="project" value="InterPro"/>
</dbReference>
<accession>Q1JZT9</accession>
<keyword evidence="5 11" id="KW-0812">Transmembrane</keyword>
<proteinExistence type="inferred from homology"/>
<evidence type="ECO:0000256" key="1">
    <source>
        <dbReference type="ARBA" id="ARBA00004117"/>
    </source>
</evidence>
<dbReference type="Pfam" id="PF01514">
    <property type="entry name" value="YscJ_FliF"/>
    <property type="match status" value="1"/>
</dbReference>
<protein>
    <recommendedName>
        <fullName evidence="9">Flagellar M-ring protein</fullName>
    </recommendedName>
</protein>
<dbReference type="PANTHER" id="PTHR30046:SF0">
    <property type="entry name" value="FLAGELLAR M-RING PROTEIN"/>
    <property type="match status" value="1"/>
</dbReference>
<evidence type="ECO:0000259" key="13">
    <source>
        <dbReference type="Pfam" id="PF08345"/>
    </source>
</evidence>
<evidence type="ECO:0000313" key="15">
    <source>
        <dbReference type="Proteomes" id="UP000005695"/>
    </source>
</evidence>
<comment type="function">
    <text evidence="9">The M ring may be actively involved in energy transduction.</text>
</comment>
<dbReference type="InterPro" id="IPR045851">
    <property type="entry name" value="AMP-bd_C_sf"/>
</dbReference>
<evidence type="ECO:0000256" key="7">
    <source>
        <dbReference type="ARBA" id="ARBA00023136"/>
    </source>
</evidence>
<comment type="similarity">
    <text evidence="3 9">Belongs to the FliF family.</text>
</comment>
<dbReference type="Gene3D" id="3.30.300.30">
    <property type="match status" value="1"/>
</dbReference>
<evidence type="ECO:0000259" key="12">
    <source>
        <dbReference type="Pfam" id="PF01514"/>
    </source>
</evidence>
<keyword evidence="14" id="KW-0969">Cilium</keyword>